<organism evidence="1">
    <name type="scientific">Tanacetum cinerariifolium</name>
    <name type="common">Dalmatian daisy</name>
    <name type="synonym">Chrysanthemum cinerariifolium</name>
    <dbReference type="NCBI Taxonomy" id="118510"/>
    <lineage>
        <taxon>Eukaryota</taxon>
        <taxon>Viridiplantae</taxon>
        <taxon>Streptophyta</taxon>
        <taxon>Embryophyta</taxon>
        <taxon>Tracheophyta</taxon>
        <taxon>Spermatophyta</taxon>
        <taxon>Magnoliopsida</taxon>
        <taxon>eudicotyledons</taxon>
        <taxon>Gunneridae</taxon>
        <taxon>Pentapetalae</taxon>
        <taxon>asterids</taxon>
        <taxon>campanulids</taxon>
        <taxon>Asterales</taxon>
        <taxon>Asteraceae</taxon>
        <taxon>Asteroideae</taxon>
        <taxon>Anthemideae</taxon>
        <taxon>Anthemidinae</taxon>
        <taxon>Tanacetum</taxon>
    </lineage>
</organism>
<dbReference type="AlphaFoldDB" id="A0A6L2JH87"/>
<name>A0A6L2JH87_TANCI</name>
<dbReference type="EMBL" id="BKCJ010000803">
    <property type="protein sequence ID" value="GEU36373.1"/>
    <property type="molecule type" value="Genomic_DNA"/>
</dbReference>
<accession>A0A6L2JH87</accession>
<reference evidence="1" key="1">
    <citation type="journal article" date="2019" name="Sci. Rep.">
        <title>Draft genome of Tanacetum cinerariifolium, the natural source of mosquito coil.</title>
        <authorList>
            <person name="Yamashiro T."/>
            <person name="Shiraishi A."/>
            <person name="Satake H."/>
            <person name="Nakayama K."/>
        </authorList>
    </citation>
    <scope>NUCLEOTIDE SEQUENCE</scope>
</reference>
<protein>
    <submittedName>
        <fullName evidence="1">Uncharacterized protein</fullName>
    </submittedName>
</protein>
<evidence type="ECO:0000313" key="1">
    <source>
        <dbReference type="EMBL" id="GEU36373.1"/>
    </source>
</evidence>
<proteinExistence type="predicted"/>
<gene>
    <name evidence="1" type="ORF">Tci_008351</name>
</gene>
<comment type="caution">
    <text evidence="1">The sequence shown here is derived from an EMBL/GenBank/DDBJ whole genome shotgun (WGS) entry which is preliminary data.</text>
</comment>
<sequence>MVYPNSDEKDEEYCSLPPLLSCFLTPQTCATFNFVHHNSNKEVDIDNMTLEEYARYEEDSDQEDGELPDLPTFSDTNEFASVCEQVEENIDVNTARELEEVKV</sequence>